<evidence type="ECO:0000259" key="1">
    <source>
        <dbReference type="Pfam" id="PF13456"/>
    </source>
</evidence>
<dbReference type="InterPro" id="IPR002156">
    <property type="entry name" value="RNaseH_domain"/>
</dbReference>
<comment type="caution">
    <text evidence="2">The sequence shown here is derived from an EMBL/GenBank/DDBJ whole genome shotgun (WGS) entry which is preliminary data.</text>
</comment>
<accession>A0A8K0E8C8</accession>
<dbReference type="GO" id="GO:0003676">
    <property type="term" value="F:nucleic acid binding"/>
    <property type="evidence" value="ECO:0007669"/>
    <property type="project" value="InterPro"/>
</dbReference>
<dbReference type="Pfam" id="PF13456">
    <property type="entry name" value="RVT_3"/>
    <property type="match status" value="1"/>
</dbReference>
<dbReference type="PANTHER" id="PTHR33710">
    <property type="entry name" value="BNAC02G09200D PROTEIN"/>
    <property type="match status" value="1"/>
</dbReference>
<evidence type="ECO:0000313" key="3">
    <source>
        <dbReference type="Proteomes" id="UP000796880"/>
    </source>
</evidence>
<feature type="domain" description="RNase H type-1" evidence="1">
    <location>
        <begin position="598"/>
        <end position="643"/>
    </location>
</feature>
<dbReference type="GO" id="GO:0004523">
    <property type="term" value="F:RNA-DNA hybrid ribonuclease activity"/>
    <property type="evidence" value="ECO:0007669"/>
    <property type="project" value="InterPro"/>
</dbReference>
<name>A0A8K0E8C8_9ROSA</name>
<dbReference type="PANTHER" id="PTHR33710:SF62">
    <property type="entry name" value="DUF4283 DOMAIN PROTEIN"/>
    <property type="match status" value="1"/>
</dbReference>
<dbReference type="SUPFAM" id="SSF56219">
    <property type="entry name" value="DNase I-like"/>
    <property type="match status" value="1"/>
</dbReference>
<dbReference type="InterPro" id="IPR036691">
    <property type="entry name" value="Endo/exonu/phosph_ase_sf"/>
</dbReference>
<gene>
    <name evidence="2" type="ORF">FNV43_RR15937</name>
</gene>
<protein>
    <recommendedName>
        <fullName evidence="1">RNase H type-1 domain-containing protein</fullName>
    </recommendedName>
</protein>
<dbReference type="Proteomes" id="UP000796880">
    <property type="component" value="Unassembled WGS sequence"/>
</dbReference>
<reference evidence="2" key="1">
    <citation type="submission" date="2020-03" db="EMBL/GenBank/DDBJ databases">
        <title>A high-quality chromosome-level genome assembly of a woody plant with both climbing and erect habits, Rhamnella rubrinervis.</title>
        <authorList>
            <person name="Lu Z."/>
            <person name="Yang Y."/>
            <person name="Zhu X."/>
            <person name="Sun Y."/>
        </authorList>
    </citation>
    <scope>NUCLEOTIDE SEQUENCE</scope>
    <source>
        <strain evidence="2">BYM</strain>
        <tissue evidence="2">Leaf</tissue>
    </source>
</reference>
<dbReference type="OrthoDB" id="1194645at2759"/>
<keyword evidence="3" id="KW-1185">Reference proteome</keyword>
<evidence type="ECO:0000313" key="2">
    <source>
        <dbReference type="EMBL" id="KAF3442021.1"/>
    </source>
</evidence>
<proteinExistence type="predicted"/>
<sequence length="846" mass="97689">MSGYTIDRENSKLCSDGCDAVRQILERIEGKKMESSDAVSRRRVVWKHYAISSLKVEAQMQREEIEAISRGKPEEYEARHSEIARRLHKAKLMRAKRMITFWEGLEQTINHFEDPWIIFGDLNEVTSEYEKWGGMSIWKKTLYLKEFMQQTGGLDLGFHGCKYTWQNNNEGAAFIRERLDRAVASGEWIQNNPNASVQHLAMEESDHTPLLIRTDIQDLKARRPFRFFKAWTTDPSCLQVVQQAWLERGSPGMACHKLGRSLFATTRALRRWNRCHFGYANLRIQSLEEELEIIQSKDGDNRSDYSKVKEELKVHRDRWESILRQKSRELWLREGDQNTKFFHASLVVRKRQNRILTIKTEKGWISNIKDIERYFLNQFQNLFESTYPHIPEDLDNLGEHLVLDEDNENLMKVPSEEEIKASIWDRTDEVTAPRILWHFLSQIQDKGIWEIEEKVQVGLIAGKTSSSLKPKSNSIKSIQALPSYTLSTFKVPLAVCNDLDSPLKGFGGDGENVWSEVALRELCEPSSMEAILKIDWPWILRINYCGLTLERKKGIYGRGFGIALHERLKTLALNTAGNISEKAIEKWKPPPFNWLKEAANSPLQAESKALAWALKTAAARSWRYIIWSSDAQTLVEEINSDEDPGNWDTRMSRMSDEEFYRELLSAVEKMEDESAMKSAAKLVDILKTESEQIVNLLSTIDIQGKKLQELKDKESVRAGLENLELVPPKESKRKQMESSESVNLRRIKMAKAYRSLRKAETERIRRLSDEELYRELQSAVEKMGDEGLLKPAAKMVDILKLQNEKILSLQSTIESQGEKLKELKSKEIDGAGLENMELELEQSEAD</sequence>
<dbReference type="EMBL" id="VOIH02000007">
    <property type="protein sequence ID" value="KAF3442021.1"/>
    <property type="molecule type" value="Genomic_DNA"/>
</dbReference>
<organism evidence="2 3">
    <name type="scientific">Rhamnella rubrinervis</name>
    <dbReference type="NCBI Taxonomy" id="2594499"/>
    <lineage>
        <taxon>Eukaryota</taxon>
        <taxon>Viridiplantae</taxon>
        <taxon>Streptophyta</taxon>
        <taxon>Embryophyta</taxon>
        <taxon>Tracheophyta</taxon>
        <taxon>Spermatophyta</taxon>
        <taxon>Magnoliopsida</taxon>
        <taxon>eudicotyledons</taxon>
        <taxon>Gunneridae</taxon>
        <taxon>Pentapetalae</taxon>
        <taxon>rosids</taxon>
        <taxon>fabids</taxon>
        <taxon>Rosales</taxon>
        <taxon>Rhamnaceae</taxon>
        <taxon>rhamnoid group</taxon>
        <taxon>Rhamneae</taxon>
        <taxon>Rhamnella</taxon>
    </lineage>
</organism>
<dbReference type="AlphaFoldDB" id="A0A8K0E8C8"/>
<dbReference type="Gene3D" id="3.60.10.10">
    <property type="entry name" value="Endonuclease/exonuclease/phosphatase"/>
    <property type="match status" value="1"/>
</dbReference>